<feature type="binding site" evidence="7">
    <location>
        <position position="136"/>
    </location>
    <ligand>
        <name>S-adenosyl-L-methionine</name>
        <dbReference type="ChEBI" id="CHEBI:59789"/>
    </ligand>
</feature>
<comment type="caution">
    <text evidence="7">Lacks conserved residue(s) required for the propagation of feature annotation.</text>
</comment>
<feature type="region of interest" description="Disordered" evidence="8">
    <location>
        <begin position="1"/>
        <end position="20"/>
    </location>
</feature>
<dbReference type="Gene3D" id="3.40.50.150">
    <property type="entry name" value="Vaccinia Virus protein VP39"/>
    <property type="match status" value="1"/>
</dbReference>
<organism evidence="9 10">
    <name type="scientific">Alteraurantiacibacter lauratis</name>
    <dbReference type="NCBI Taxonomy" id="2054627"/>
    <lineage>
        <taxon>Bacteria</taxon>
        <taxon>Pseudomonadati</taxon>
        <taxon>Pseudomonadota</taxon>
        <taxon>Alphaproteobacteria</taxon>
        <taxon>Sphingomonadales</taxon>
        <taxon>Erythrobacteraceae</taxon>
        <taxon>Alteraurantiacibacter</taxon>
    </lineage>
</organism>
<dbReference type="PROSITE" id="PS51625">
    <property type="entry name" value="SAM_MT_TRMB"/>
    <property type="match status" value="1"/>
</dbReference>
<feature type="binding site" evidence="7">
    <location>
        <position position="172"/>
    </location>
    <ligand>
        <name>substrate</name>
    </ligand>
</feature>
<name>A0ABV7EI13_9SPHN</name>
<keyword evidence="4 7" id="KW-0808">Transferase</keyword>
<dbReference type="InterPro" id="IPR055361">
    <property type="entry name" value="tRNA_methyltr_TrmB_bact"/>
</dbReference>
<keyword evidence="6 7" id="KW-0819">tRNA processing</keyword>
<feature type="binding site" evidence="7">
    <location>
        <position position="87"/>
    </location>
    <ligand>
        <name>S-adenosyl-L-methionine</name>
        <dbReference type="ChEBI" id="CHEBI:59789"/>
    </ligand>
</feature>
<dbReference type="SUPFAM" id="SSF53335">
    <property type="entry name" value="S-adenosyl-L-methionine-dependent methyltransferases"/>
    <property type="match status" value="1"/>
</dbReference>
<comment type="caution">
    <text evidence="9">The sequence shown here is derived from an EMBL/GenBank/DDBJ whole genome shotgun (WGS) entry which is preliminary data.</text>
</comment>
<feature type="binding site" evidence="7">
    <location>
        <position position="114"/>
    </location>
    <ligand>
        <name>S-adenosyl-L-methionine</name>
        <dbReference type="ChEBI" id="CHEBI:59789"/>
    </ligand>
</feature>
<dbReference type="EMBL" id="JBHRSU010000033">
    <property type="protein sequence ID" value="MFC3101571.1"/>
    <property type="molecule type" value="Genomic_DNA"/>
</dbReference>
<dbReference type="Proteomes" id="UP001595378">
    <property type="component" value="Unassembled WGS sequence"/>
</dbReference>
<sequence length="253" mass="28367">MTAHKAGDPTTLNRLYGRSQGKPLRAGQQELVDTLLPQIAVPADGPVTAQGLFGQDCPLHFEIGFGGGEHMAYRADLLPDHGFIGAEPFVNGVAQALTHVRDGRLTNIRIHHGDALQVLERIPDGSLTMLYLLHPDPWPKARHAKRRMMNDGPVQMFANKLKPGGEFRFGTDHPVYLRHALMVMRRFTDPATGPFEWLVEGPQSWQQRPSGWPQTRYEAKARNVYGHEVWYFRYRRRSEGGAAFKQIGAPQSG</sequence>
<comment type="function">
    <text evidence="2 7">Catalyzes the formation of N(7)-methylguanine at position 46 (m7G46) in tRNA.</text>
</comment>
<feature type="binding site" evidence="7">
    <location>
        <position position="62"/>
    </location>
    <ligand>
        <name>S-adenosyl-L-methionine</name>
        <dbReference type="ChEBI" id="CHEBI:59789"/>
    </ligand>
</feature>
<dbReference type="PANTHER" id="PTHR23417:SF14">
    <property type="entry name" value="PENTACOTRIPEPTIDE-REPEAT REGION OF PRORP DOMAIN-CONTAINING PROTEIN"/>
    <property type="match status" value="1"/>
</dbReference>
<dbReference type="InterPro" id="IPR003358">
    <property type="entry name" value="tRNA_(Gua-N-7)_MeTrfase_Trmb"/>
</dbReference>
<keyword evidence="5 7" id="KW-0949">S-adenosyl-L-methionine</keyword>
<dbReference type="EC" id="2.1.1.33" evidence="7"/>
<evidence type="ECO:0000256" key="8">
    <source>
        <dbReference type="SAM" id="MobiDB-lite"/>
    </source>
</evidence>
<evidence type="ECO:0000256" key="7">
    <source>
        <dbReference type="HAMAP-Rule" id="MF_01057"/>
    </source>
</evidence>
<evidence type="ECO:0000256" key="6">
    <source>
        <dbReference type="ARBA" id="ARBA00022694"/>
    </source>
</evidence>
<comment type="pathway">
    <text evidence="7">tRNA modification; N(7)-methylguanine-tRNA biosynthesis.</text>
</comment>
<comment type="catalytic activity">
    <reaction evidence="1 7">
        <text>guanosine(46) in tRNA + S-adenosyl-L-methionine = N(7)-methylguanosine(46) in tRNA + S-adenosyl-L-homocysteine</text>
        <dbReference type="Rhea" id="RHEA:42708"/>
        <dbReference type="Rhea" id="RHEA-COMP:10188"/>
        <dbReference type="Rhea" id="RHEA-COMP:10189"/>
        <dbReference type="ChEBI" id="CHEBI:57856"/>
        <dbReference type="ChEBI" id="CHEBI:59789"/>
        <dbReference type="ChEBI" id="CHEBI:74269"/>
        <dbReference type="ChEBI" id="CHEBI:74480"/>
        <dbReference type="EC" id="2.1.1.33"/>
    </reaction>
</comment>
<evidence type="ECO:0000256" key="3">
    <source>
        <dbReference type="ARBA" id="ARBA00022603"/>
    </source>
</evidence>
<evidence type="ECO:0000256" key="4">
    <source>
        <dbReference type="ARBA" id="ARBA00022679"/>
    </source>
</evidence>
<comment type="similarity">
    <text evidence="7">Belongs to the class I-like SAM-binding methyltransferase superfamily. TrmB family.</text>
</comment>
<dbReference type="HAMAP" id="MF_01057">
    <property type="entry name" value="tRNA_methyltr_TrmB"/>
    <property type="match status" value="1"/>
</dbReference>
<evidence type="ECO:0000256" key="5">
    <source>
        <dbReference type="ARBA" id="ARBA00022691"/>
    </source>
</evidence>
<feature type="binding site" evidence="7">
    <location>
        <begin position="215"/>
        <end position="218"/>
    </location>
    <ligand>
        <name>substrate</name>
    </ligand>
</feature>
<dbReference type="PANTHER" id="PTHR23417">
    <property type="entry name" value="3-DEOXY-D-MANNO-OCTULOSONIC-ACID TRANSFERASE/TRNA GUANINE-N 7 - -METHYLTRANSFERASE"/>
    <property type="match status" value="1"/>
</dbReference>
<accession>A0ABV7EI13</accession>
<feature type="binding site" evidence="7">
    <location>
        <position position="140"/>
    </location>
    <ligand>
        <name>substrate</name>
    </ligand>
</feature>
<gene>
    <name evidence="7" type="primary">trmB</name>
    <name evidence="9" type="ORF">ACFODK_11790</name>
</gene>
<reference evidence="10" key="1">
    <citation type="journal article" date="2019" name="Int. J. Syst. Evol. Microbiol.">
        <title>The Global Catalogue of Microorganisms (GCM) 10K type strain sequencing project: providing services to taxonomists for standard genome sequencing and annotation.</title>
        <authorList>
            <consortium name="The Broad Institute Genomics Platform"/>
            <consortium name="The Broad Institute Genome Sequencing Center for Infectious Disease"/>
            <person name="Wu L."/>
            <person name="Ma J."/>
        </authorList>
    </citation>
    <scope>NUCLEOTIDE SEQUENCE [LARGE SCALE GENOMIC DNA]</scope>
    <source>
        <strain evidence="10">KCTC 52606</strain>
    </source>
</reference>
<evidence type="ECO:0000313" key="10">
    <source>
        <dbReference type="Proteomes" id="UP001595378"/>
    </source>
</evidence>
<evidence type="ECO:0000313" key="9">
    <source>
        <dbReference type="EMBL" id="MFC3101571.1"/>
    </source>
</evidence>
<keyword evidence="10" id="KW-1185">Reference proteome</keyword>
<keyword evidence="3 7" id="KW-0489">Methyltransferase</keyword>
<dbReference type="Pfam" id="PF02390">
    <property type="entry name" value="Methyltransf_4"/>
    <property type="match status" value="1"/>
</dbReference>
<protein>
    <recommendedName>
        <fullName evidence="7">tRNA (guanine-N(7)-)-methyltransferase</fullName>
        <ecNumber evidence="7">2.1.1.33</ecNumber>
    </recommendedName>
    <alternativeName>
        <fullName evidence="7">tRNA (guanine(46)-N(7))-methyltransferase</fullName>
    </alternativeName>
    <alternativeName>
        <fullName evidence="7">tRNA(m7G46)-methyltransferase</fullName>
    </alternativeName>
</protein>
<dbReference type="InterPro" id="IPR029063">
    <property type="entry name" value="SAM-dependent_MTases_sf"/>
</dbReference>
<evidence type="ECO:0000256" key="2">
    <source>
        <dbReference type="ARBA" id="ARBA00003015"/>
    </source>
</evidence>
<evidence type="ECO:0000256" key="1">
    <source>
        <dbReference type="ARBA" id="ARBA00000142"/>
    </source>
</evidence>
<proteinExistence type="inferred from homology"/>
<dbReference type="RefSeq" id="WP_336919212.1">
    <property type="nucleotide sequence ID" value="NZ_JBANRN010000008.1"/>
</dbReference>